<keyword evidence="2" id="KW-0349">Heme</keyword>
<dbReference type="InterPro" id="IPR036909">
    <property type="entry name" value="Cyt_c-like_dom_sf"/>
</dbReference>
<protein>
    <recommendedName>
        <fullName evidence="6">Cytochrome c domain-containing protein</fullName>
    </recommendedName>
</protein>
<evidence type="ECO:0000313" key="7">
    <source>
        <dbReference type="EMBL" id="SVD11927.1"/>
    </source>
</evidence>
<dbReference type="Gene3D" id="1.10.760.10">
    <property type="entry name" value="Cytochrome c-like domain"/>
    <property type="match status" value="2"/>
</dbReference>
<dbReference type="AlphaFoldDB" id="A0A382SRU6"/>
<dbReference type="InterPro" id="IPR009056">
    <property type="entry name" value="Cyt_c-like_dom"/>
</dbReference>
<keyword evidence="4" id="KW-0249">Electron transport</keyword>
<reference evidence="7" key="1">
    <citation type="submission" date="2018-05" db="EMBL/GenBank/DDBJ databases">
        <authorList>
            <person name="Lanie J.A."/>
            <person name="Ng W.-L."/>
            <person name="Kazmierczak K.M."/>
            <person name="Andrzejewski T.M."/>
            <person name="Davidsen T.M."/>
            <person name="Wayne K.J."/>
            <person name="Tettelin H."/>
            <person name="Glass J.I."/>
            <person name="Rusch D."/>
            <person name="Podicherti R."/>
            <person name="Tsui H.-C.T."/>
            <person name="Winkler M.E."/>
        </authorList>
    </citation>
    <scope>NUCLEOTIDE SEQUENCE</scope>
</reference>
<gene>
    <name evidence="7" type="ORF">METZ01_LOCUS364781</name>
</gene>
<proteinExistence type="predicted"/>
<feature type="domain" description="Cytochrome c" evidence="6">
    <location>
        <begin position="113"/>
        <end position="200"/>
    </location>
</feature>
<dbReference type="PANTHER" id="PTHR33751:SF9">
    <property type="entry name" value="CYTOCHROME C4"/>
    <property type="match status" value="1"/>
</dbReference>
<name>A0A382SRU6_9ZZZZ</name>
<keyword evidence="5" id="KW-0408">Iron</keyword>
<dbReference type="GO" id="GO:0020037">
    <property type="term" value="F:heme binding"/>
    <property type="evidence" value="ECO:0007669"/>
    <property type="project" value="InterPro"/>
</dbReference>
<evidence type="ECO:0000256" key="1">
    <source>
        <dbReference type="ARBA" id="ARBA00022448"/>
    </source>
</evidence>
<dbReference type="GO" id="GO:0009055">
    <property type="term" value="F:electron transfer activity"/>
    <property type="evidence" value="ECO:0007669"/>
    <property type="project" value="InterPro"/>
</dbReference>
<keyword evidence="3" id="KW-0479">Metal-binding</keyword>
<dbReference type="Pfam" id="PF00034">
    <property type="entry name" value="Cytochrom_C"/>
    <property type="match status" value="2"/>
</dbReference>
<dbReference type="PANTHER" id="PTHR33751">
    <property type="entry name" value="CBB3-TYPE CYTOCHROME C OXIDASE SUBUNIT FIXP"/>
    <property type="match status" value="1"/>
</dbReference>
<feature type="domain" description="Cytochrome c" evidence="6">
    <location>
        <begin position="16"/>
        <end position="103"/>
    </location>
</feature>
<dbReference type="InterPro" id="IPR050597">
    <property type="entry name" value="Cytochrome_c_Oxidase_Subunit"/>
</dbReference>
<keyword evidence="1" id="KW-0813">Transport</keyword>
<evidence type="ECO:0000256" key="3">
    <source>
        <dbReference type="ARBA" id="ARBA00022723"/>
    </source>
</evidence>
<evidence type="ECO:0000256" key="5">
    <source>
        <dbReference type="ARBA" id="ARBA00023004"/>
    </source>
</evidence>
<accession>A0A382SRU6</accession>
<evidence type="ECO:0000259" key="6">
    <source>
        <dbReference type="PROSITE" id="PS51007"/>
    </source>
</evidence>
<sequence>MKSNIVFLCLVFGFVGSTFANEAAYKICVTCHAEDGSGIVAMNSPAIAGQEIWYLERQLNNFKTGLRGTNQSDIFGMQMRPMATTLATDEMVSSVAKYVNAMIPEPYEKTVTGNVEAGKQFYVTCTACHGADGKGIEVMNSPNLTIQQDWYLVRQLQNYKSGLRAYDPSDIYGQQMKPMAMLLPDNIAINDVVAYINTLR</sequence>
<dbReference type="SUPFAM" id="SSF46626">
    <property type="entry name" value="Cytochrome c"/>
    <property type="match status" value="2"/>
</dbReference>
<dbReference type="GO" id="GO:0046872">
    <property type="term" value="F:metal ion binding"/>
    <property type="evidence" value="ECO:0007669"/>
    <property type="project" value="UniProtKB-KW"/>
</dbReference>
<dbReference type="PROSITE" id="PS51007">
    <property type="entry name" value="CYTC"/>
    <property type="match status" value="2"/>
</dbReference>
<evidence type="ECO:0000256" key="2">
    <source>
        <dbReference type="ARBA" id="ARBA00022617"/>
    </source>
</evidence>
<evidence type="ECO:0000256" key="4">
    <source>
        <dbReference type="ARBA" id="ARBA00022982"/>
    </source>
</evidence>
<dbReference type="EMBL" id="UINC01130698">
    <property type="protein sequence ID" value="SVD11927.1"/>
    <property type="molecule type" value="Genomic_DNA"/>
</dbReference>
<organism evidence="7">
    <name type="scientific">marine metagenome</name>
    <dbReference type="NCBI Taxonomy" id="408172"/>
    <lineage>
        <taxon>unclassified sequences</taxon>
        <taxon>metagenomes</taxon>
        <taxon>ecological metagenomes</taxon>
    </lineage>
</organism>